<evidence type="ECO:0000256" key="4">
    <source>
        <dbReference type="ARBA" id="ARBA00022679"/>
    </source>
</evidence>
<name>X1JJJ3_9ZZZZ</name>
<evidence type="ECO:0000256" key="1">
    <source>
        <dbReference type="ARBA" id="ARBA00000085"/>
    </source>
</evidence>
<keyword evidence="6" id="KW-0175">Coiled coil</keyword>
<evidence type="ECO:0000256" key="3">
    <source>
        <dbReference type="ARBA" id="ARBA00022553"/>
    </source>
</evidence>
<dbReference type="AlphaFoldDB" id="X1JJJ3"/>
<dbReference type="InterPro" id="IPR000700">
    <property type="entry name" value="PAS-assoc_C"/>
</dbReference>
<proteinExistence type="predicted"/>
<dbReference type="SUPFAM" id="SSF55785">
    <property type="entry name" value="PYP-like sensor domain (PAS domain)"/>
    <property type="match status" value="1"/>
</dbReference>
<keyword evidence="3" id="KW-0597">Phosphoprotein</keyword>
<evidence type="ECO:0000313" key="9">
    <source>
        <dbReference type="EMBL" id="GAH81650.1"/>
    </source>
</evidence>
<feature type="domain" description="PAC" evidence="8">
    <location>
        <begin position="1"/>
        <end position="19"/>
    </location>
</feature>
<dbReference type="CDD" id="cd00130">
    <property type="entry name" value="PAS"/>
    <property type="match status" value="1"/>
</dbReference>
<dbReference type="EC" id="2.7.13.3" evidence="2"/>
<comment type="caution">
    <text evidence="9">The sequence shown here is derived from an EMBL/GenBank/DDBJ whole genome shotgun (WGS) entry which is preliminary data.</text>
</comment>
<evidence type="ECO:0000256" key="2">
    <source>
        <dbReference type="ARBA" id="ARBA00012438"/>
    </source>
</evidence>
<dbReference type="EMBL" id="BARU01043469">
    <property type="protein sequence ID" value="GAH81650.1"/>
    <property type="molecule type" value="Genomic_DNA"/>
</dbReference>
<dbReference type="InterPro" id="IPR000014">
    <property type="entry name" value="PAS"/>
</dbReference>
<dbReference type="Pfam" id="PF08447">
    <property type="entry name" value="PAS_3"/>
    <property type="match status" value="1"/>
</dbReference>
<feature type="coiled-coil region" evidence="6">
    <location>
        <begin position="3"/>
        <end position="30"/>
    </location>
</feature>
<gene>
    <name evidence="9" type="ORF">S03H2_66547</name>
</gene>
<accession>X1JJJ3</accession>
<dbReference type="InterPro" id="IPR035965">
    <property type="entry name" value="PAS-like_dom_sf"/>
</dbReference>
<dbReference type="Gene3D" id="3.30.450.20">
    <property type="entry name" value="PAS domain"/>
    <property type="match status" value="2"/>
</dbReference>
<dbReference type="PROSITE" id="PS50112">
    <property type="entry name" value="PAS"/>
    <property type="match status" value="1"/>
</dbReference>
<dbReference type="SMART" id="SM00091">
    <property type="entry name" value="PAS"/>
    <property type="match status" value="1"/>
</dbReference>
<dbReference type="GO" id="GO:0004673">
    <property type="term" value="F:protein histidine kinase activity"/>
    <property type="evidence" value="ECO:0007669"/>
    <property type="project" value="UniProtKB-EC"/>
</dbReference>
<keyword evidence="5" id="KW-0418">Kinase</keyword>
<reference evidence="9" key="1">
    <citation type="journal article" date="2014" name="Front. Microbiol.">
        <title>High frequency of phylogenetically diverse reductive dehalogenase-homologous genes in deep subseafloor sedimentary metagenomes.</title>
        <authorList>
            <person name="Kawai M."/>
            <person name="Futagami T."/>
            <person name="Toyoda A."/>
            <person name="Takaki Y."/>
            <person name="Nishi S."/>
            <person name="Hori S."/>
            <person name="Arai W."/>
            <person name="Tsubouchi T."/>
            <person name="Morono Y."/>
            <person name="Uchiyama I."/>
            <person name="Ito T."/>
            <person name="Fujiyama A."/>
            <person name="Inagaki F."/>
            <person name="Takami H."/>
        </authorList>
    </citation>
    <scope>NUCLEOTIDE SEQUENCE</scope>
    <source>
        <strain evidence="9">Expedition CK06-06</strain>
    </source>
</reference>
<keyword evidence="4" id="KW-0808">Transferase</keyword>
<feature type="non-terminal residue" evidence="9">
    <location>
        <position position="153"/>
    </location>
</feature>
<dbReference type="InterPro" id="IPR013655">
    <property type="entry name" value="PAS_fold_3"/>
</dbReference>
<evidence type="ECO:0000259" key="8">
    <source>
        <dbReference type="PROSITE" id="PS50113"/>
    </source>
</evidence>
<evidence type="ECO:0000256" key="6">
    <source>
        <dbReference type="SAM" id="Coils"/>
    </source>
</evidence>
<feature type="domain" description="PAS" evidence="7">
    <location>
        <begin position="41"/>
        <end position="92"/>
    </location>
</feature>
<dbReference type="InterPro" id="IPR001610">
    <property type="entry name" value="PAC"/>
</dbReference>
<dbReference type="InterPro" id="IPR052162">
    <property type="entry name" value="Sensor_kinase/Photoreceptor"/>
</dbReference>
<sequence>MGIFRDITERKNAEQKLKESEEKFRNIAEQSFMGIIIIQRGVLMYMNKAMSKISGYSIEEMLTWSSKEMVQMIHPEDIKLILKRLQSNIDSNMGPFSSNAFRMINKNGEVRWLEDYTTRIIYQGEQANLISVIDITDRKEAEQLIIEENRRLL</sequence>
<feature type="domain" description="PAC" evidence="8">
    <location>
        <begin position="97"/>
        <end position="147"/>
    </location>
</feature>
<dbReference type="SMART" id="SM00086">
    <property type="entry name" value="PAC"/>
    <property type="match status" value="1"/>
</dbReference>
<dbReference type="PANTHER" id="PTHR43304:SF1">
    <property type="entry name" value="PAC DOMAIN-CONTAINING PROTEIN"/>
    <property type="match status" value="1"/>
</dbReference>
<organism evidence="9">
    <name type="scientific">marine sediment metagenome</name>
    <dbReference type="NCBI Taxonomy" id="412755"/>
    <lineage>
        <taxon>unclassified sequences</taxon>
        <taxon>metagenomes</taxon>
        <taxon>ecological metagenomes</taxon>
    </lineage>
</organism>
<evidence type="ECO:0000259" key="7">
    <source>
        <dbReference type="PROSITE" id="PS50112"/>
    </source>
</evidence>
<dbReference type="PROSITE" id="PS50113">
    <property type="entry name" value="PAC"/>
    <property type="match status" value="2"/>
</dbReference>
<evidence type="ECO:0000256" key="5">
    <source>
        <dbReference type="ARBA" id="ARBA00022777"/>
    </source>
</evidence>
<dbReference type="NCBIfam" id="TIGR00229">
    <property type="entry name" value="sensory_box"/>
    <property type="match status" value="1"/>
</dbReference>
<dbReference type="PANTHER" id="PTHR43304">
    <property type="entry name" value="PHYTOCHROME-LIKE PROTEIN CPH1"/>
    <property type="match status" value="1"/>
</dbReference>
<protein>
    <recommendedName>
        <fullName evidence="2">histidine kinase</fullName>
        <ecNumber evidence="2">2.7.13.3</ecNumber>
    </recommendedName>
</protein>
<comment type="catalytic activity">
    <reaction evidence="1">
        <text>ATP + protein L-histidine = ADP + protein N-phospho-L-histidine.</text>
        <dbReference type="EC" id="2.7.13.3"/>
    </reaction>
</comment>